<gene>
    <name evidence="1" type="ORF">K493DRAFT_316783</name>
</gene>
<protein>
    <recommendedName>
        <fullName evidence="3">IMS import disulfide relay-system CHCH-CHCH-like Cx9C domain-containing protein</fullName>
    </recommendedName>
</protein>
<dbReference type="PANTHER" id="PTHR34561">
    <property type="entry name" value="NADH DEHYDROGENASE [UBIQUINONE] 1 ALPHA SUBCOMPLEX ASSEMBLY FACTOR 8"/>
    <property type="match status" value="1"/>
</dbReference>
<dbReference type="GO" id="GO:0032981">
    <property type="term" value="P:mitochondrial respiratory chain complex I assembly"/>
    <property type="evidence" value="ECO:0007669"/>
    <property type="project" value="InterPro"/>
</dbReference>
<comment type="caution">
    <text evidence="1">The sequence shown here is derived from an EMBL/GenBank/DDBJ whole genome shotgun (WGS) entry which is preliminary data.</text>
</comment>
<dbReference type="OrthoDB" id="3821113at2759"/>
<dbReference type="Proteomes" id="UP000193498">
    <property type="component" value="Unassembled WGS sequence"/>
</dbReference>
<dbReference type="PANTHER" id="PTHR34561:SF1">
    <property type="entry name" value="NADH DEHYDROGENASE [UBIQUINONE] 1 ALPHA SUBCOMPLEX ASSEMBLY FACTOR 8"/>
    <property type="match status" value="1"/>
</dbReference>
<accession>A0A1Y1Y313</accession>
<dbReference type="InterPro" id="IPR034595">
    <property type="entry name" value="NDUFAF8"/>
</dbReference>
<evidence type="ECO:0000313" key="1">
    <source>
        <dbReference type="EMBL" id="ORX92106.1"/>
    </source>
</evidence>
<organism evidence="1 2">
    <name type="scientific">Basidiobolus meristosporus CBS 931.73</name>
    <dbReference type="NCBI Taxonomy" id="1314790"/>
    <lineage>
        <taxon>Eukaryota</taxon>
        <taxon>Fungi</taxon>
        <taxon>Fungi incertae sedis</taxon>
        <taxon>Zoopagomycota</taxon>
        <taxon>Entomophthoromycotina</taxon>
        <taxon>Basidiobolomycetes</taxon>
        <taxon>Basidiobolales</taxon>
        <taxon>Basidiobolaceae</taxon>
        <taxon>Basidiobolus</taxon>
    </lineage>
</organism>
<dbReference type="GO" id="GO:0005739">
    <property type="term" value="C:mitochondrion"/>
    <property type="evidence" value="ECO:0007669"/>
    <property type="project" value="InterPro"/>
</dbReference>
<dbReference type="EMBL" id="MCFE01000291">
    <property type="protein sequence ID" value="ORX92106.1"/>
    <property type="molecule type" value="Genomic_DNA"/>
</dbReference>
<reference evidence="1 2" key="1">
    <citation type="submission" date="2016-07" db="EMBL/GenBank/DDBJ databases">
        <title>Pervasive Adenine N6-methylation of Active Genes in Fungi.</title>
        <authorList>
            <consortium name="DOE Joint Genome Institute"/>
            <person name="Mondo S.J."/>
            <person name="Dannebaum R.O."/>
            <person name="Kuo R.C."/>
            <person name="Labutti K."/>
            <person name="Haridas S."/>
            <person name="Kuo A."/>
            <person name="Salamov A."/>
            <person name="Ahrendt S.R."/>
            <person name="Lipzen A."/>
            <person name="Sullivan W."/>
            <person name="Andreopoulos W.B."/>
            <person name="Clum A."/>
            <person name="Lindquist E."/>
            <person name="Daum C."/>
            <person name="Ramamoorthy G.K."/>
            <person name="Gryganskyi A."/>
            <person name="Culley D."/>
            <person name="Magnuson J.K."/>
            <person name="James T.Y."/>
            <person name="O'Malley M.A."/>
            <person name="Stajich J.E."/>
            <person name="Spatafora J.W."/>
            <person name="Visel A."/>
            <person name="Grigoriev I.V."/>
        </authorList>
    </citation>
    <scope>NUCLEOTIDE SEQUENCE [LARGE SCALE GENOMIC DNA]</scope>
    <source>
        <strain evidence="1 2">CBS 931.73</strain>
    </source>
</reference>
<dbReference type="AlphaFoldDB" id="A0A1Y1Y313"/>
<evidence type="ECO:0008006" key="3">
    <source>
        <dbReference type="Google" id="ProtNLM"/>
    </source>
</evidence>
<proteinExistence type="predicted"/>
<keyword evidence="2" id="KW-1185">Reference proteome</keyword>
<name>A0A1Y1Y313_9FUNG</name>
<evidence type="ECO:0000313" key="2">
    <source>
        <dbReference type="Proteomes" id="UP000193498"/>
    </source>
</evidence>
<sequence length="63" mass="7022">MTLPKSTSQSVTKLTGAIGKCVPEMTLYGKCISNHLNETRRDICGTEFQAFKNCVQKSVGRKW</sequence>
<dbReference type="InParanoid" id="A0A1Y1Y313"/>
<dbReference type="STRING" id="1314790.A0A1Y1Y313"/>